<organism evidence="1">
    <name type="scientific">Amblyomma sculptum</name>
    <name type="common">Tick</name>
    <dbReference type="NCBI Taxonomy" id="1581419"/>
    <lineage>
        <taxon>Eukaryota</taxon>
        <taxon>Metazoa</taxon>
        <taxon>Ecdysozoa</taxon>
        <taxon>Arthropoda</taxon>
        <taxon>Chelicerata</taxon>
        <taxon>Arachnida</taxon>
        <taxon>Acari</taxon>
        <taxon>Parasitiformes</taxon>
        <taxon>Ixodida</taxon>
        <taxon>Ixodoidea</taxon>
        <taxon>Ixodidae</taxon>
        <taxon>Amblyomminae</taxon>
        <taxon>Amblyomma</taxon>
    </lineage>
</organism>
<name>A0A1E1XPU3_AMBSC</name>
<evidence type="ECO:0000313" key="1">
    <source>
        <dbReference type="EMBL" id="JAU00992.1"/>
    </source>
</evidence>
<accession>A0A1E1XPU3</accession>
<reference evidence="1" key="1">
    <citation type="submission" date="2016-09" db="EMBL/GenBank/DDBJ databases">
        <authorList>
            <person name="Capua I."/>
            <person name="De Benedictis P."/>
            <person name="Joannis T."/>
            <person name="Lombin L.H."/>
            <person name="Cattoli G."/>
        </authorList>
    </citation>
    <scope>NUCLEOTIDE SEQUENCE</scope>
</reference>
<dbReference type="AlphaFoldDB" id="A0A1E1XPU3"/>
<proteinExistence type="evidence at transcript level"/>
<reference evidence="1" key="2">
    <citation type="journal article" date="2017" name="Front. Cell. Infect. Microbiol.">
        <title>Analysis of the Salivary Gland Transcriptome of Unfed and Partially Fed Amblyomma sculptum Ticks and Descriptive Proteome of the Saliva.</title>
        <authorList>
            <person name="Esteves E."/>
            <person name="Maruyama S.R."/>
            <person name="Kawahara R."/>
            <person name="Fujita A."/>
            <person name="Martins L.A."/>
            <person name="Righi A.A."/>
            <person name="Costa F.B."/>
            <person name="Palmisano G."/>
            <person name="Labruna M.B."/>
            <person name="Sa-Nunes A."/>
            <person name="Ribeiro J.M.C."/>
            <person name="Fogaca A.C."/>
        </authorList>
    </citation>
    <scope>NUCLEOTIDE SEQUENCE</scope>
</reference>
<feature type="non-terminal residue" evidence="1">
    <location>
        <position position="1"/>
    </location>
</feature>
<sequence length="77" mass="8700">DDLEDRSRRDNLIFHGVLNTSSKTWAESEEHVRKILSDTLALSFSDGGIHRTQTGQTGLVCIGGMSTYHCEIRFFQN</sequence>
<dbReference type="EMBL" id="GFAA01002443">
    <property type="protein sequence ID" value="JAU00992.1"/>
    <property type="molecule type" value="mRNA"/>
</dbReference>
<protein>
    <submittedName>
        <fullName evidence="1">Uncharacterized protein</fullName>
    </submittedName>
</protein>